<dbReference type="EMBL" id="AHOR02000029">
    <property type="protein sequence ID" value="EMF82016.1"/>
    <property type="molecule type" value="Genomic_DNA"/>
</dbReference>
<evidence type="ECO:0000313" key="1">
    <source>
        <dbReference type="EMBL" id="EMF82016.1"/>
    </source>
</evidence>
<protein>
    <submittedName>
        <fullName evidence="1">Uncharacterized protein</fullName>
    </submittedName>
</protein>
<evidence type="ECO:0000313" key="2">
    <source>
        <dbReference type="Proteomes" id="UP000011770"/>
    </source>
</evidence>
<proteinExistence type="predicted"/>
<dbReference type="Proteomes" id="UP000011770">
    <property type="component" value="Unassembled WGS sequence"/>
</dbReference>
<comment type="caution">
    <text evidence="1">The sequence shown here is derived from an EMBL/GenBank/DDBJ whole genome shotgun (WGS) entry which is preliminary data.</text>
</comment>
<gene>
    <name evidence="1" type="ORF">LEP1GSC188_0932</name>
</gene>
<dbReference type="AlphaFoldDB" id="M3GYM9"/>
<organism evidence="1 2">
    <name type="scientific">Leptospira weilii serovar Topaz str. LT2116</name>
    <dbReference type="NCBI Taxonomy" id="1088540"/>
    <lineage>
        <taxon>Bacteria</taxon>
        <taxon>Pseudomonadati</taxon>
        <taxon>Spirochaetota</taxon>
        <taxon>Spirochaetia</taxon>
        <taxon>Leptospirales</taxon>
        <taxon>Leptospiraceae</taxon>
        <taxon>Leptospira</taxon>
    </lineage>
</organism>
<accession>M3GYM9</accession>
<sequence>MIREIRDDHPKMSTRKIYRMIHPKTIGRDHFEVFFFERGFQVVVFKNYRRLQNRLGVTRLPNLIIGLKISRPNLVWVSDITYFELAG</sequence>
<name>M3GYM9_9LEPT</name>
<reference evidence="1 2" key="1">
    <citation type="submission" date="2013-01" db="EMBL/GenBank/DDBJ databases">
        <authorList>
            <person name="Harkins D.M."/>
            <person name="Durkin A.S."/>
            <person name="Brinkac L.M."/>
            <person name="Haft D.H."/>
            <person name="Selengut J.D."/>
            <person name="Sanka R."/>
            <person name="DePew J."/>
            <person name="Purushe J."/>
            <person name="Tulsiani S.M."/>
            <person name="Graham G.C."/>
            <person name="Burns M.-A."/>
            <person name="Dohnt M.F."/>
            <person name="Smythe L.D."/>
            <person name="McKay D.B."/>
            <person name="Craig S.B."/>
            <person name="Vinetz J.M."/>
            <person name="Sutton G.G."/>
            <person name="Nierman W.C."/>
            <person name="Fouts D.E."/>
        </authorList>
    </citation>
    <scope>NUCLEOTIDE SEQUENCE [LARGE SCALE GENOMIC DNA]</scope>
    <source>
        <strain evidence="1 2">LT2116</strain>
    </source>
</reference>